<evidence type="ECO:0000256" key="1">
    <source>
        <dbReference type="SAM" id="MobiDB-lite"/>
    </source>
</evidence>
<dbReference type="AlphaFoldDB" id="A0A9P0GH54"/>
<feature type="compositionally biased region" description="Low complexity" evidence="1">
    <location>
        <begin position="166"/>
        <end position="176"/>
    </location>
</feature>
<proteinExistence type="predicted"/>
<feature type="compositionally biased region" description="Acidic residues" evidence="1">
    <location>
        <begin position="128"/>
        <end position="140"/>
    </location>
</feature>
<protein>
    <submittedName>
        <fullName evidence="2">Uncharacterized protein</fullName>
    </submittedName>
</protein>
<accession>A0A9P0GH54</accession>
<dbReference type="OrthoDB" id="6747088at2759"/>
<organism evidence="2 3">
    <name type="scientific">Psylliodes chrysocephalus</name>
    <dbReference type="NCBI Taxonomy" id="3402493"/>
    <lineage>
        <taxon>Eukaryota</taxon>
        <taxon>Metazoa</taxon>
        <taxon>Ecdysozoa</taxon>
        <taxon>Arthropoda</taxon>
        <taxon>Hexapoda</taxon>
        <taxon>Insecta</taxon>
        <taxon>Pterygota</taxon>
        <taxon>Neoptera</taxon>
        <taxon>Endopterygota</taxon>
        <taxon>Coleoptera</taxon>
        <taxon>Polyphaga</taxon>
        <taxon>Cucujiformia</taxon>
        <taxon>Chrysomeloidea</taxon>
        <taxon>Chrysomelidae</taxon>
        <taxon>Galerucinae</taxon>
        <taxon>Alticini</taxon>
        <taxon>Psylliodes</taxon>
    </lineage>
</organism>
<feature type="region of interest" description="Disordered" evidence="1">
    <location>
        <begin position="242"/>
        <end position="330"/>
    </location>
</feature>
<reference evidence="2" key="1">
    <citation type="submission" date="2022-01" db="EMBL/GenBank/DDBJ databases">
        <authorList>
            <person name="King R."/>
        </authorList>
    </citation>
    <scope>NUCLEOTIDE SEQUENCE</scope>
</reference>
<gene>
    <name evidence="2" type="ORF">PSYICH_LOCUS11455</name>
</gene>
<feature type="compositionally biased region" description="Polar residues" evidence="1">
    <location>
        <begin position="204"/>
        <end position="220"/>
    </location>
</feature>
<keyword evidence="3" id="KW-1185">Reference proteome</keyword>
<feature type="compositionally biased region" description="Low complexity" evidence="1">
    <location>
        <begin position="242"/>
        <end position="251"/>
    </location>
</feature>
<sequence length="354" mass="40195">MTQAWKHVDDASMDIWAFSDYSGHDVDIHEPPPQSILHYNARVGANNNVSIFDTDFPHEEVTYVSSGRGRGGVSKFFKPGLPVNPCLDEEEDIKRRLREVSGLGYSNELIEHHFKKTVPSPNHVNETEFCDVSDDHDDDQPLINDSPEKNRFSSPVSSKTESRRVSITSHSSNTSSPKKEMPIDNQVRPLPLSLILKKAKEKTSSTNKENNCSVESSSKSNVPMKVFKSELNPDAAEFKFSPRSSLRSVSSIQDREESSIFNPEQIPIEYDSRANSDSRCSSRSSTGEELAWRRRDGKDSSKPLFNWNRPVNDYSSEEDSSYRHAVSRRNGRRRDFSRMEVFDIHSDSDFPTLT</sequence>
<evidence type="ECO:0000313" key="2">
    <source>
        <dbReference type="EMBL" id="CAH1110631.1"/>
    </source>
</evidence>
<evidence type="ECO:0000313" key="3">
    <source>
        <dbReference type="Proteomes" id="UP001153636"/>
    </source>
</evidence>
<name>A0A9P0GH54_9CUCU</name>
<feature type="compositionally biased region" description="Basic and acidic residues" evidence="1">
    <location>
        <begin position="290"/>
        <end position="301"/>
    </location>
</feature>
<dbReference type="Proteomes" id="UP001153636">
    <property type="component" value="Chromosome 5"/>
</dbReference>
<dbReference type="EMBL" id="OV651817">
    <property type="protein sequence ID" value="CAH1110631.1"/>
    <property type="molecule type" value="Genomic_DNA"/>
</dbReference>
<feature type="region of interest" description="Disordered" evidence="1">
    <location>
        <begin position="117"/>
        <end position="220"/>
    </location>
</feature>